<proteinExistence type="predicted"/>
<sequence length="300" mass="32096">MSAAPEPPQSPQGFAVVRGGRGYRPDQVDRQLSVLGEERDAAWERAARLTVLAKRMEAEAAALRDRVAALGPQSYESLGRRAQALHALAVEEADAVRAAAHEEAVGLRDAADAAGRVARESAREYGESVRAEADARAQQLLLAARATADEHLNEARAEADERRAEAADALREVRERTAATLADQAREHAERVEALDREFVAREVASAAHHAESTASAESALAEAGRAWTATQESARHGQENAEARAAEALAEAAVRAERIGRDTERVLREHAEAREEVVSHMAHVRSGLAGLTGRAAAEG</sequence>
<protein>
    <submittedName>
        <fullName evidence="3">Cellulose-binding protein</fullName>
    </submittedName>
</protein>
<evidence type="ECO:0000256" key="1">
    <source>
        <dbReference type="SAM" id="Coils"/>
    </source>
</evidence>
<dbReference type="RefSeq" id="WP_394322612.1">
    <property type="nucleotide sequence ID" value="NZ_JBHMQV010000009.1"/>
</dbReference>
<comment type="caution">
    <text evidence="3">The sequence shown here is derived from an EMBL/GenBank/DDBJ whole genome shotgun (WGS) entry which is preliminary data.</text>
</comment>
<reference evidence="3 4" key="1">
    <citation type="submission" date="2024-09" db="EMBL/GenBank/DDBJ databases">
        <authorList>
            <person name="Sun Q."/>
            <person name="Mori K."/>
        </authorList>
    </citation>
    <scope>NUCLEOTIDE SEQUENCE [LARGE SCALE GENOMIC DNA]</scope>
    <source>
        <strain evidence="3 4">JCM 4557</strain>
    </source>
</reference>
<feature type="coiled-coil region" evidence="1">
    <location>
        <begin position="145"/>
        <end position="198"/>
    </location>
</feature>
<feature type="compositionally biased region" description="Pro residues" evidence="2">
    <location>
        <begin position="1"/>
        <end position="10"/>
    </location>
</feature>
<evidence type="ECO:0000256" key="2">
    <source>
        <dbReference type="SAM" id="MobiDB-lite"/>
    </source>
</evidence>
<keyword evidence="1" id="KW-0175">Coiled coil</keyword>
<evidence type="ECO:0000313" key="4">
    <source>
        <dbReference type="Proteomes" id="UP001589887"/>
    </source>
</evidence>
<dbReference type="Proteomes" id="UP001589887">
    <property type="component" value="Unassembled WGS sequence"/>
</dbReference>
<keyword evidence="4" id="KW-1185">Reference proteome</keyword>
<organism evidence="3 4">
    <name type="scientific">Streptomyces noboritoensis</name>
    <dbReference type="NCBI Taxonomy" id="67337"/>
    <lineage>
        <taxon>Bacteria</taxon>
        <taxon>Bacillati</taxon>
        <taxon>Actinomycetota</taxon>
        <taxon>Actinomycetes</taxon>
        <taxon>Kitasatosporales</taxon>
        <taxon>Streptomycetaceae</taxon>
        <taxon>Streptomyces</taxon>
    </lineage>
</organism>
<name>A0ABV6TQ39_9ACTN</name>
<accession>A0ABV6TQ39</accession>
<evidence type="ECO:0000313" key="3">
    <source>
        <dbReference type="EMBL" id="MFC0847892.1"/>
    </source>
</evidence>
<dbReference type="EMBL" id="JBHMQV010000009">
    <property type="protein sequence ID" value="MFC0847892.1"/>
    <property type="molecule type" value="Genomic_DNA"/>
</dbReference>
<gene>
    <name evidence="3" type="ORF">ACFH04_29890</name>
</gene>
<feature type="region of interest" description="Disordered" evidence="2">
    <location>
        <begin position="1"/>
        <end position="22"/>
    </location>
</feature>